<accession>A0A0J8GIW8</accession>
<comment type="caution">
    <text evidence="3">The sequence shown here is derived from an EMBL/GenBank/DDBJ whole genome shotgun (WGS) entry which is preliminary data.</text>
</comment>
<dbReference type="GO" id="GO:0009307">
    <property type="term" value="P:DNA restriction-modification system"/>
    <property type="evidence" value="ECO:0007669"/>
    <property type="project" value="UniProtKB-KW"/>
</dbReference>
<evidence type="ECO:0000313" key="3">
    <source>
        <dbReference type="EMBL" id="KMT60924.1"/>
    </source>
</evidence>
<feature type="compositionally biased region" description="Acidic residues" evidence="1">
    <location>
        <begin position="245"/>
        <end position="257"/>
    </location>
</feature>
<dbReference type="GO" id="GO:0009035">
    <property type="term" value="F:type I site-specific deoxyribonuclease activity"/>
    <property type="evidence" value="ECO:0007669"/>
    <property type="project" value="UniProtKB-EC"/>
</dbReference>
<dbReference type="PATRIC" id="fig|1430899.3.peg.347"/>
<dbReference type="OrthoDB" id="9148007at2"/>
<feature type="region of interest" description="Disordered" evidence="1">
    <location>
        <begin position="244"/>
        <end position="263"/>
    </location>
</feature>
<dbReference type="Pfam" id="PF04313">
    <property type="entry name" value="HSDR_N"/>
    <property type="match status" value="1"/>
</dbReference>
<evidence type="ECO:0000256" key="1">
    <source>
        <dbReference type="SAM" id="MobiDB-lite"/>
    </source>
</evidence>
<gene>
    <name evidence="3" type="ORF">X560_0344</name>
</gene>
<dbReference type="Proteomes" id="UP000052258">
    <property type="component" value="Unassembled WGS sequence"/>
</dbReference>
<dbReference type="EMBL" id="AZHO01000005">
    <property type="protein sequence ID" value="KMT60924.1"/>
    <property type="molecule type" value="Genomic_DNA"/>
</dbReference>
<dbReference type="InterPro" id="IPR007409">
    <property type="entry name" value="Restrct_endonuc_type1_HsdR_N"/>
</dbReference>
<reference evidence="3 4" key="1">
    <citation type="journal article" date="2015" name="Genome Biol. Evol.">
        <title>Comparative Genomics of Listeria Sensu Lato: Genus-Wide Differences in Evolutionary Dynamics and the Progressive Gain of Complex, Potentially Pathogenicity-Related Traits through Lateral Gene Transfer.</title>
        <authorList>
            <person name="Chiara M."/>
            <person name="Caruso M."/>
            <person name="D'Erchia A.M."/>
            <person name="Manzari C."/>
            <person name="Fraccalvieri R."/>
            <person name="Goffredo E."/>
            <person name="Latorre L."/>
            <person name="Miccolupo A."/>
            <person name="Padalino I."/>
            <person name="Santagada G."/>
            <person name="Chiocco D."/>
            <person name="Pesole G."/>
            <person name="Horner D.S."/>
            <person name="Parisi A."/>
        </authorList>
    </citation>
    <scope>NUCLEOTIDE SEQUENCE [LARGE SCALE GENOMIC DNA]</scope>
    <source>
        <strain evidence="3 4">1991</strain>
    </source>
</reference>
<dbReference type="Gene3D" id="3.90.1570.30">
    <property type="match status" value="1"/>
</dbReference>
<dbReference type="AlphaFoldDB" id="A0A0J8GIW8"/>
<name>A0A0J8GIW8_9LIST</name>
<evidence type="ECO:0000259" key="2">
    <source>
        <dbReference type="Pfam" id="PF04313"/>
    </source>
</evidence>
<dbReference type="GO" id="GO:0005524">
    <property type="term" value="F:ATP binding"/>
    <property type="evidence" value="ECO:0007669"/>
    <property type="project" value="UniProtKB-KW"/>
</dbReference>
<dbReference type="GO" id="GO:0003677">
    <property type="term" value="F:DNA binding"/>
    <property type="evidence" value="ECO:0007669"/>
    <property type="project" value="UniProtKB-KW"/>
</dbReference>
<proteinExistence type="predicted"/>
<protein>
    <submittedName>
        <fullName evidence="3">Prophage Lp2 protein 6</fullName>
    </submittedName>
</protein>
<keyword evidence="4" id="KW-1185">Reference proteome</keyword>
<feature type="domain" description="Restriction endonuclease type I HsdR N-terminal" evidence="2">
    <location>
        <begin position="25"/>
        <end position="129"/>
    </location>
</feature>
<evidence type="ECO:0000313" key="4">
    <source>
        <dbReference type="Proteomes" id="UP000052258"/>
    </source>
</evidence>
<dbReference type="InterPro" id="IPR017035">
    <property type="entry name" value="UCP035009_HsdR_All3000-type"/>
</dbReference>
<dbReference type="RefSeq" id="WP_059139849.1">
    <property type="nucleotide sequence ID" value="NZ_KQ130610.1"/>
</dbReference>
<sequence>MEFDQFSKSLLSISSRVEQLKENITTEEATKTSLIMPFFQVLGYDIFNPLEFSPEYIADVGIKKGEKVDYAILENGKPLILIEAKSINEKLNNHDSQLFRYYGTTTAKIGILTNGDEYRFYTDLEETNRMDKKPFFSFFLTELKDGQETEIYKFHKSQFDLINISKAASDLKYLGSMKEFLTYQLNSPSEEFVKFIMSEIYDGMKTKAVIDKFTPVIKRGFRQFIAEQVNSKLNAALNTSRLSQNDDEVVDKEEEEKEVSGKEITTTEEEIEAFATTKLLLKDAIDLERIYYRDNKSYFNIIVDNNIRKWVLRLYMNNSRKFIILNDEAKTELDIDSVTDIFNYKDKIVPIVSKYL</sequence>
<organism evidence="3 4">
    <name type="scientific">Listeria fleischmannii 1991</name>
    <dbReference type="NCBI Taxonomy" id="1430899"/>
    <lineage>
        <taxon>Bacteria</taxon>
        <taxon>Bacillati</taxon>
        <taxon>Bacillota</taxon>
        <taxon>Bacilli</taxon>
        <taxon>Bacillales</taxon>
        <taxon>Listeriaceae</taxon>
        <taxon>Listeria</taxon>
    </lineage>
</organism>
<dbReference type="PIRSF" id="PIRSF035009">
    <property type="entry name" value="UCP035009_HSDR_N"/>
    <property type="match status" value="1"/>
</dbReference>